<sequence>MIRPRAPFRRLTATVGAVAVLAFGLPGCGAGEQTPSVATANGAEAAGSPGPASEDLAAYVEDRRNLARCFREQGFDVPDPDSKGQLDLRAIGGRNKAEPEVAAAWKACEEFGRMPVPEELEERPAPLTPEQLAQRREYARCMRDNGMPDWPDPGPDGSWPAGGALGRELTEQEQAANMRALQICEPVLDGRPPTTPDPNAVVNG</sequence>
<evidence type="ECO:0000256" key="1">
    <source>
        <dbReference type="SAM" id="MobiDB-lite"/>
    </source>
</evidence>
<evidence type="ECO:0000256" key="2">
    <source>
        <dbReference type="SAM" id="SignalP"/>
    </source>
</evidence>
<dbReference type="EMBL" id="JAZGQK010000003">
    <property type="protein sequence ID" value="MEE6257832.1"/>
    <property type="molecule type" value="Genomic_DNA"/>
</dbReference>
<feature type="chain" id="PRO_5046041348" description="Lipoprotein" evidence="2">
    <location>
        <begin position="31"/>
        <end position="204"/>
    </location>
</feature>
<evidence type="ECO:0000313" key="3">
    <source>
        <dbReference type="EMBL" id="MEE6257832.1"/>
    </source>
</evidence>
<proteinExistence type="predicted"/>
<name>A0ABU7RMW9_9ACTN</name>
<keyword evidence="4" id="KW-1185">Reference proteome</keyword>
<dbReference type="RefSeq" id="WP_331212943.1">
    <property type="nucleotide sequence ID" value="NZ_JAZGQK010000003.1"/>
</dbReference>
<dbReference type="Proteomes" id="UP001332243">
    <property type="component" value="Unassembled WGS sequence"/>
</dbReference>
<feature type="region of interest" description="Disordered" evidence="1">
    <location>
        <begin position="143"/>
        <end position="169"/>
    </location>
</feature>
<reference evidence="3 4" key="1">
    <citation type="submission" date="2024-01" db="EMBL/GenBank/DDBJ databases">
        <title>Genome insights into Plantactinospora sonchi sp. nov.</title>
        <authorList>
            <person name="Wang L."/>
        </authorList>
    </citation>
    <scope>NUCLEOTIDE SEQUENCE [LARGE SCALE GENOMIC DNA]</scope>
    <source>
        <strain evidence="3 4">NEAU-QY2</strain>
    </source>
</reference>
<evidence type="ECO:0008006" key="5">
    <source>
        <dbReference type="Google" id="ProtNLM"/>
    </source>
</evidence>
<feature type="signal peptide" evidence="2">
    <location>
        <begin position="1"/>
        <end position="30"/>
    </location>
</feature>
<protein>
    <recommendedName>
        <fullName evidence="5">Lipoprotein</fullName>
    </recommendedName>
</protein>
<comment type="caution">
    <text evidence="3">The sequence shown here is derived from an EMBL/GenBank/DDBJ whole genome shotgun (WGS) entry which is preliminary data.</text>
</comment>
<evidence type="ECO:0000313" key="4">
    <source>
        <dbReference type="Proteomes" id="UP001332243"/>
    </source>
</evidence>
<accession>A0ABU7RMW9</accession>
<gene>
    <name evidence="3" type="ORF">V1633_04905</name>
</gene>
<keyword evidence="2" id="KW-0732">Signal</keyword>
<organism evidence="3 4">
    <name type="scientific">Plantactinospora sonchi</name>
    <dbReference type="NCBI Taxonomy" id="1544735"/>
    <lineage>
        <taxon>Bacteria</taxon>
        <taxon>Bacillati</taxon>
        <taxon>Actinomycetota</taxon>
        <taxon>Actinomycetes</taxon>
        <taxon>Micromonosporales</taxon>
        <taxon>Micromonosporaceae</taxon>
        <taxon>Plantactinospora</taxon>
    </lineage>
</organism>